<dbReference type="Gene3D" id="1.10.510.10">
    <property type="entry name" value="Transferase(Phosphotransferase) domain 1"/>
    <property type="match status" value="1"/>
</dbReference>
<reference evidence="8 9" key="1">
    <citation type="submission" date="2016-11" db="EMBL/GenBank/DDBJ databases">
        <title>Complete genome sequence of the aerobically denitrifying bacterium Chelatococcus daeguensis TAD1.</title>
        <authorList>
            <person name="Yang Y."/>
            <person name="Huang S."/>
            <person name="Lin E."/>
        </authorList>
    </citation>
    <scope>NUCLEOTIDE SEQUENCE [LARGE SCALE GENOMIC DNA]</scope>
    <source>
        <strain evidence="8 9">TAD1</strain>
    </source>
</reference>
<evidence type="ECO:0000256" key="3">
    <source>
        <dbReference type="ARBA" id="ARBA00022777"/>
    </source>
</evidence>
<dbReference type="PANTHER" id="PTHR43289">
    <property type="entry name" value="MITOGEN-ACTIVATED PROTEIN KINASE KINASE KINASE 20-RELATED"/>
    <property type="match status" value="1"/>
</dbReference>
<evidence type="ECO:0000313" key="8">
    <source>
        <dbReference type="EMBL" id="APF38517.1"/>
    </source>
</evidence>
<feature type="region of interest" description="Disordered" evidence="5">
    <location>
        <begin position="333"/>
        <end position="475"/>
    </location>
</feature>
<evidence type="ECO:0000256" key="6">
    <source>
        <dbReference type="SAM" id="Phobius"/>
    </source>
</evidence>
<feature type="compositionally biased region" description="Low complexity" evidence="5">
    <location>
        <begin position="367"/>
        <end position="394"/>
    </location>
</feature>
<dbReference type="PANTHER" id="PTHR43289:SF34">
    <property type="entry name" value="SERINE_THREONINE-PROTEIN KINASE YBDM-RELATED"/>
    <property type="match status" value="1"/>
</dbReference>
<dbReference type="AlphaFoldDB" id="A0AAC9JQU2"/>
<protein>
    <recommendedName>
        <fullName evidence="7">Protein kinase domain-containing protein</fullName>
    </recommendedName>
</protein>
<evidence type="ECO:0000256" key="1">
    <source>
        <dbReference type="ARBA" id="ARBA00022679"/>
    </source>
</evidence>
<dbReference type="Pfam" id="PF00069">
    <property type="entry name" value="Pkinase"/>
    <property type="match status" value="1"/>
</dbReference>
<gene>
    <name evidence="8" type="ORF">BOQ54_15315</name>
</gene>
<evidence type="ECO:0000256" key="5">
    <source>
        <dbReference type="SAM" id="MobiDB-lite"/>
    </source>
</evidence>
<evidence type="ECO:0000259" key="7">
    <source>
        <dbReference type="PROSITE" id="PS50011"/>
    </source>
</evidence>
<feature type="compositionally biased region" description="Low complexity" evidence="5">
    <location>
        <begin position="464"/>
        <end position="474"/>
    </location>
</feature>
<name>A0AAC9JQU2_9HYPH</name>
<dbReference type="RefSeq" id="WP_071924222.1">
    <property type="nucleotide sequence ID" value="NZ_CP018095.1"/>
</dbReference>
<dbReference type="EMBL" id="CP018095">
    <property type="protein sequence ID" value="APF38517.1"/>
    <property type="molecule type" value="Genomic_DNA"/>
</dbReference>
<keyword evidence="2" id="KW-0547">Nucleotide-binding</keyword>
<dbReference type="Proteomes" id="UP000182703">
    <property type="component" value="Chromosome"/>
</dbReference>
<sequence length="686" mass="71727">MDEKTRIAPARQRIVAGTRLNDIYEIERLVAVGGMGEVYKGHAIQTGDAVAIKTIRPDLAENEAAIALFRKEASALHELYHEAIVRYFVFSRDPVLDLTYLAMEFVDGQALSERVKAGPLSFAEVDLLRRRVAAGLAAAHELGIIHRDLSPDNVILPGGNVGRAKIIDFGIARSTRLGEATVIGSGFAGKYNYVSPEQLGLHGGDVGPKSDIYSLGLVLAEALLGRPLDMGGSQSAIVEKRRAVPDLAGIDARMRPLITRMLQPRPEDRPASMAEVAAWQPPAEKAPAGRRPFVLAGLAGAAAVAVAAGIAGMPLLQALLGPQPDERRVEAPVLTPASRPPAVEERATQGEPPPLVPDKGTPTQQETATGPVPQAAVPAATVTPPASAAEQSAPPAAPGPPATEMDGTSQEAPASTPAPARTPPLTGPADARPEAAGADPPPLLPGPSQGRTEVAARPAQPELVPTTPAVTAPAPAGPVPRIAEITRYIDEYSGGDCFFLNPVEVSANAAQVEGYGAATQPFVAFDEAFRQVNGFEAQISLRQVTGAQCPLVAFLRQMGPLRGEPPRLDIAAFSLRSGETLSGTVAGTDGREVTVLLVSDDGYVHNLASFLKKDAEALSFSLRVERTSGTGARPQVVLALASPAPLATLAGGKTLDAATLFPLLFAEIDRTGQKVGVAAKYFRLEE</sequence>
<dbReference type="InterPro" id="IPR000719">
    <property type="entry name" value="Prot_kinase_dom"/>
</dbReference>
<keyword evidence="1" id="KW-0808">Transferase</keyword>
<keyword evidence="6" id="KW-1133">Transmembrane helix</keyword>
<dbReference type="Gene3D" id="3.30.200.20">
    <property type="entry name" value="Phosphorylase Kinase, domain 1"/>
    <property type="match status" value="1"/>
</dbReference>
<dbReference type="InterPro" id="IPR008266">
    <property type="entry name" value="Tyr_kinase_AS"/>
</dbReference>
<keyword evidence="3" id="KW-0418">Kinase</keyword>
<dbReference type="PROSITE" id="PS50011">
    <property type="entry name" value="PROTEIN_KINASE_DOM"/>
    <property type="match status" value="1"/>
</dbReference>
<keyword evidence="4" id="KW-0067">ATP-binding</keyword>
<organism evidence="8 9">
    <name type="scientific">Chelatococcus daeguensis</name>
    <dbReference type="NCBI Taxonomy" id="444444"/>
    <lineage>
        <taxon>Bacteria</taxon>
        <taxon>Pseudomonadati</taxon>
        <taxon>Pseudomonadota</taxon>
        <taxon>Alphaproteobacteria</taxon>
        <taxon>Hyphomicrobiales</taxon>
        <taxon>Chelatococcaceae</taxon>
        <taxon>Chelatococcus</taxon>
    </lineage>
</organism>
<dbReference type="CDD" id="cd14014">
    <property type="entry name" value="STKc_PknB_like"/>
    <property type="match status" value="1"/>
</dbReference>
<accession>A0AAC9JQU2</accession>
<keyword evidence="6" id="KW-0812">Transmembrane</keyword>
<dbReference type="KEGG" id="cdq:BOQ54_15315"/>
<dbReference type="GO" id="GO:0005524">
    <property type="term" value="F:ATP binding"/>
    <property type="evidence" value="ECO:0007669"/>
    <property type="project" value="UniProtKB-KW"/>
</dbReference>
<feature type="transmembrane region" description="Helical" evidence="6">
    <location>
        <begin position="293"/>
        <end position="316"/>
    </location>
</feature>
<dbReference type="InterPro" id="IPR011009">
    <property type="entry name" value="Kinase-like_dom_sf"/>
</dbReference>
<dbReference type="PROSITE" id="PS00109">
    <property type="entry name" value="PROTEIN_KINASE_TYR"/>
    <property type="match status" value="1"/>
</dbReference>
<dbReference type="SUPFAM" id="SSF56112">
    <property type="entry name" value="Protein kinase-like (PK-like)"/>
    <property type="match status" value="1"/>
</dbReference>
<evidence type="ECO:0000313" key="9">
    <source>
        <dbReference type="Proteomes" id="UP000182703"/>
    </source>
</evidence>
<dbReference type="GO" id="GO:0004674">
    <property type="term" value="F:protein serine/threonine kinase activity"/>
    <property type="evidence" value="ECO:0007669"/>
    <property type="project" value="TreeGrafter"/>
</dbReference>
<evidence type="ECO:0000256" key="2">
    <source>
        <dbReference type="ARBA" id="ARBA00022741"/>
    </source>
</evidence>
<keyword evidence="6" id="KW-0472">Membrane</keyword>
<feature type="compositionally biased region" description="Low complexity" evidence="5">
    <location>
        <begin position="427"/>
        <end position="438"/>
    </location>
</feature>
<evidence type="ECO:0000256" key="4">
    <source>
        <dbReference type="ARBA" id="ARBA00022840"/>
    </source>
</evidence>
<proteinExistence type="predicted"/>
<keyword evidence="9" id="KW-1185">Reference proteome</keyword>
<feature type="domain" description="Protein kinase" evidence="7">
    <location>
        <begin position="24"/>
        <end position="294"/>
    </location>
</feature>